<reference evidence="1 2" key="2">
    <citation type="journal article" date="2011" name="Stand. Genomic Sci.">
        <title>Complete genome sequence of Paludibacter propionicigenes type strain (WB4).</title>
        <authorList>
            <person name="Gronow S."/>
            <person name="Munk C."/>
            <person name="Lapidus A."/>
            <person name="Nolan M."/>
            <person name="Lucas S."/>
            <person name="Hammon N."/>
            <person name="Deshpande S."/>
            <person name="Cheng J.F."/>
            <person name="Tapia R."/>
            <person name="Han C."/>
            <person name="Goodwin L."/>
            <person name="Pitluck S."/>
            <person name="Liolios K."/>
            <person name="Ivanova N."/>
            <person name="Mavromatis K."/>
            <person name="Mikhailova N."/>
            <person name="Pati A."/>
            <person name="Chen A."/>
            <person name="Palaniappan K."/>
            <person name="Land M."/>
            <person name="Hauser L."/>
            <person name="Chang Y.J."/>
            <person name="Jeffries C.D."/>
            <person name="Brambilla E."/>
            <person name="Rohde M."/>
            <person name="Goker M."/>
            <person name="Detter J.C."/>
            <person name="Woyke T."/>
            <person name="Bristow J."/>
            <person name="Eisen J.A."/>
            <person name="Markowitz V."/>
            <person name="Hugenholtz P."/>
            <person name="Kyrpides N.C."/>
            <person name="Klenk H.P."/>
        </authorList>
    </citation>
    <scope>NUCLEOTIDE SEQUENCE [LARGE SCALE GENOMIC DNA]</scope>
    <source>
        <strain evidence="2">DSM 17365 / JCM 13257 / WB4</strain>
    </source>
</reference>
<dbReference type="HOGENOM" id="CLU_3219569_0_0_10"/>
<organism evidence="1 2">
    <name type="scientific">Paludibacter propionicigenes (strain DSM 17365 / JCM 13257 / WB4)</name>
    <dbReference type="NCBI Taxonomy" id="694427"/>
    <lineage>
        <taxon>Bacteria</taxon>
        <taxon>Pseudomonadati</taxon>
        <taxon>Bacteroidota</taxon>
        <taxon>Bacteroidia</taxon>
        <taxon>Bacteroidales</taxon>
        <taxon>Paludibacteraceae</taxon>
        <taxon>Paludibacter</taxon>
    </lineage>
</organism>
<proteinExistence type="predicted"/>
<dbReference type="KEGG" id="ppn:Palpr_2952"/>
<accession>E4T0L7</accession>
<name>E4T0L7_PALPW</name>
<sequence>MKKNEVKTPIPSIRNGKDTHFINKTQFYLEYCSIWLSFFEGGES</sequence>
<evidence type="ECO:0000313" key="1">
    <source>
        <dbReference type="EMBL" id="ADQ81081.1"/>
    </source>
</evidence>
<evidence type="ECO:0000313" key="2">
    <source>
        <dbReference type="Proteomes" id="UP000008718"/>
    </source>
</evidence>
<protein>
    <submittedName>
        <fullName evidence="1">Uncharacterized protein</fullName>
    </submittedName>
</protein>
<dbReference type="EMBL" id="CP002345">
    <property type="protein sequence ID" value="ADQ81081.1"/>
    <property type="molecule type" value="Genomic_DNA"/>
</dbReference>
<dbReference type="Proteomes" id="UP000008718">
    <property type="component" value="Chromosome"/>
</dbReference>
<keyword evidence="2" id="KW-1185">Reference proteome</keyword>
<dbReference type="AlphaFoldDB" id="E4T0L7"/>
<reference key="1">
    <citation type="submission" date="2010-11" db="EMBL/GenBank/DDBJ databases">
        <title>The complete genome of Paludibacter propionicigenes DSM 17365.</title>
        <authorList>
            <consortium name="US DOE Joint Genome Institute (JGI-PGF)"/>
            <person name="Lucas S."/>
            <person name="Copeland A."/>
            <person name="Lapidus A."/>
            <person name="Bruce D."/>
            <person name="Goodwin L."/>
            <person name="Pitluck S."/>
            <person name="Kyrpides N."/>
            <person name="Mavromatis K."/>
            <person name="Ivanova N."/>
            <person name="Munk A.C."/>
            <person name="Brettin T."/>
            <person name="Detter J.C."/>
            <person name="Han C."/>
            <person name="Tapia R."/>
            <person name="Land M."/>
            <person name="Hauser L."/>
            <person name="Markowitz V."/>
            <person name="Cheng J.-F."/>
            <person name="Hugenholtz P."/>
            <person name="Woyke T."/>
            <person name="Wu D."/>
            <person name="Gronow S."/>
            <person name="Wellnitz S."/>
            <person name="Brambilla E."/>
            <person name="Klenk H.-P."/>
            <person name="Eisen J.A."/>
        </authorList>
    </citation>
    <scope>NUCLEOTIDE SEQUENCE</scope>
    <source>
        <strain>WB4</strain>
    </source>
</reference>
<gene>
    <name evidence="1" type="ordered locus">Palpr_2952</name>
</gene>